<dbReference type="NCBIfam" id="TIGR01453">
    <property type="entry name" value="grpIintron_endo"/>
    <property type="match status" value="1"/>
</dbReference>
<dbReference type="RefSeq" id="WP_013351534.1">
    <property type="nucleotide sequence ID" value="NC_014551.1"/>
</dbReference>
<keyword evidence="4" id="KW-0378">Hydrolase</keyword>
<dbReference type="PROSITE" id="PS50164">
    <property type="entry name" value="GIY_YIG"/>
    <property type="match status" value="1"/>
</dbReference>
<dbReference type="Proteomes" id="UP000006562">
    <property type="component" value="Chromosome"/>
</dbReference>
<reference evidence="5" key="2">
    <citation type="journal article" date="2011" name="J. Biotechnol.">
        <title>Genome sequence of B. amyloliquefaciens type strain DSM7(T) reveals differences to plant-associated B. amyloliquefaciens FZB42.</title>
        <authorList>
            <person name="Ruckert C."/>
            <person name="Blom J."/>
            <person name="Chen X."/>
            <person name="Reva O."/>
            <person name="Borriss R."/>
        </authorList>
    </citation>
    <scope>NUCLEOTIDE SEQUENCE [LARGE SCALE GENOMIC DNA]</scope>
    <source>
        <strain evidence="5">DSM 7</strain>
    </source>
</reference>
<dbReference type="EMBL" id="FN597644">
    <property type="protein sequence ID" value="CBI42039.1"/>
    <property type="molecule type" value="Genomic_DNA"/>
</dbReference>
<dbReference type="Pfam" id="PF01541">
    <property type="entry name" value="GIY-YIG"/>
    <property type="match status" value="1"/>
</dbReference>
<evidence type="ECO:0000256" key="2">
    <source>
        <dbReference type="SAM" id="MobiDB-lite"/>
    </source>
</evidence>
<dbReference type="KEGG" id="bao:BAMF_0913"/>
<dbReference type="SMART" id="SM00496">
    <property type="entry name" value="IENR2"/>
    <property type="match status" value="2"/>
</dbReference>
<reference evidence="4 5" key="1">
    <citation type="journal article" date="2011" name="Int. J. Syst. Evol. Microbiol.">
        <title>Relationship of Bacillus amyloliquefaciens clades associated with strains DSM 7T and FZB42T: a proposal for Bacillus amyloliquefaciens subsp. amyloliquefaciens subsp. nov. and Bacillus amyloliquefaciens subsp. plantarum subsp. nov. based on complete genome sequence comparisons.</title>
        <authorList>
            <person name="Borriss R."/>
            <person name="Chen X.H."/>
            <person name="Rueckert C."/>
            <person name="Blom J."/>
            <person name="Becker A."/>
            <person name="Baumgarth B."/>
            <person name="Fan B."/>
            <person name="Pukall R."/>
            <person name="Schumann P."/>
            <person name="Sproer C."/>
            <person name="Junge H."/>
            <person name="Vater J."/>
            <person name="Puhler A."/>
            <person name="Klenk H.P."/>
        </authorList>
    </citation>
    <scope>NUCLEOTIDE SEQUENCE [LARGE SCALE GENOMIC DNA]</scope>
    <source>
        <strain evidence="5">DSM 7</strain>
    </source>
</reference>
<sequence>MKAVYKITNVKNGKVYIGSSSDSDKRKRDHFNLLRRGVHHNRPLQEEYNSFGEKAFEFEVLQSFEEIDRHELFEAEQYWIDRSDESLRYNLYCNAFGMSYEGDKNPMFGRTHSEGVKKKLSEINSGENNPWYNNAEHMEKMRSKITKRFDGRKHTKETRLKMSEAHKGRKKSDDERLKLRLNNGNKAGIYIDGVFYYSMSEASRQLGISRTTITSRVNNPRFENYYRCSEGVETNSKPEISTG</sequence>
<keyword evidence="5" id="KW-1185">Reference proteome</keyword>
<evidence type="ECO:0000256" key="1">
    <source>
        <dbReference type="ARBA" id="ARBA00010045"/>
    </source>
</evidence>
<comment type="similarity">
    <text evidence="1">To endonucleases of group I introns of fungi and phage.</text>
</comment>
<evidence type="ECO:0000259" key="3">
    <source>
        <dbReference type="PROSITE" id="PS50164"/>
    </source>
</evidence>
<feature type="domain" description="GIY-YIG" evidence="3">
    <location>
        <begin position="1"/>
        <end position="91"/>
    </location>
</feature>
<name>A0A9P1NH05_BACAS</name>
<dbReference type="SUPFAM" id="SSF82771">
    <property type="entry name" value="GIY-YIG endonuclease"/>
    <property type="match status" value="1"/>
</dbReference>
<keyword evidence="4" id="KW-0255">Endonuclease</keyword>
<dbReference type="Pfam" id="PF07460">
    <property type="entry name" value="NUMOD3"/>
    <property type="match status" value="2"/>
</dbReference>
<keyword evidence="4" id="KW-0540">Nuclease</keyword>
<feature type="compositionally biased region" description="Basic and acidic residues" evidence="2">
    <location>
        <begin position="157"/>
        <end position="175"/>
    </location>
</feature>
<proteinExistence type="predicted"/>
<dbReference type="AlphaFoldDB" id="A0A9P1NH05"/>
<dbReference type="EC" id="3.1.-.-" evidence="4"/>
<feature type="region of interest" description="Disordered" evidence="2">
    <location>
        <begin position="151"/>
        <end position="175"/>
    </location>
</feature>
<dbReference type="InterPro" id="IPR003611">
    <property type="entry name" value="NUMOD3"/>
</dbReference>
<dbReference type="GO" id="GO:0016787">
    <property type="term" value="F:hydrolase activity"/>
    <property type="evidence" value="ECO:0007669"/>
    <property type="project" value="UniProtKB-KW"/>
</dbReference>
<evidence type="ECO:0000313" key="4">
    <source>
        <dbReference type="EMBL" id="CBI42039.1"/>
    </source>
</evidence>
<dbReference type="SMART" id="SM00465">
    <property type="entry name" value="GIYc"/>
    <property type="match status" value="1"/>
</dbReference>
<dbReference type="CDD" id="cd10437">
    <property type="entry name" value="GIY-YIG_HE_I-TevI_like"/>
    <property type="match status" value="1"/>
</dbReference>
<gene>
    <name evidence="4" type="primary">bI1</name>
    <name evidence="4" type="ordered locus">BAMF_0913</name>
</gene>
<protein>
    <submittedName>
        <fullName evidence="4">Probable intron-encoded endonuclease bI1</fullName>
        <ecNumber evidence="4">3.1.-.-</ecNumber>
    </submittedName>
</protein>
<dbReference type="GO" id="GO:0004519">
    <property type="term" value="F:endonuclease activity"/>
    <property type="evidence" value="ECO:0007669"/>
    <property type="project" value="UniProtKB-KW"/>
</dbReference>
<dbReference type="SUPFAM" id="SSF64496">
    <property type="entry name" value="DNA-binding domain of intron-encoded endonucleases"/>
    <property type="match status" value="2"/>
</dbReference>
<evidence type="ECO:0000313" key="5">
    <source>
        <dbReference type="Proteomes" id="UP000006562"/>
    </source>
</evidence>
<organism evidence="4 5">
    <name type="scientific">Bacillus amyloliquefaciens (strain ATCC 23350 / DSM 7 / BCRC 11601 / CCUG 28519 / NBRC 15535 / NRRL B-14393 / F)</name>
    <dbReference type="NCBI Taxonomy" id="692420"/>
    <lineage>
        <taxon>Bacteria</taxon>
        <taxon>Bacillati</taxon>
        <taxon>Bacillota</taxon>
        <taxon>Bacilli</taxon>
        <taxon>Bacillales</taxon>
        <taxon>Bacillaceae</taxon>
        <taxon>Bacillus</taxon>
        <taxon>Bacillus amyloliquefaciens group</taxon>
    </lineage>
</organism>
<dbReference type="InterPro" id="IPR035901">
    <property type="entry name" value="GIY-YIG_endonuc_sf"/>
</dbReference>
<dbReference type="Gene3D" id="3.40.1440.10">
    <property type="entry name" value="GIY-YIG endonuclease"/>
    <property type="match status" value="1"/>
</dbReference>
<dbReference type="InterPro" id="IPR000305">
    <property type="entry name" value="GIY-YIG_endonuc"/>
</dbReference>
<dbReference type="InterPro" id="IPR006350">
    <property type="entry name" value="Intron_endoG1"/>
</dbReference>
<dbReference type="GO" id="GO:0003677">
    <property type="term" value="F:DNA binding"/>
    <property type="evidence" value="ECO:0007669"/>
    <property type="project" value="InterPro"/>
</dbReference>
<accession>A0A9P1NH05</accession>